<feature type="domain" description="BFN" evidence="1">
    <location>
        <begin position="1"/>
        <end position="136"/>
    </location>
</feature>
<name>A0A239D3V0_9BACT</name>
<evidence type="ECO:0000313" key="3">
    <source>
        <dbReference type="Proteomes" id="UP000198324"/>
    </source>
</evidence>
<sequence length="168" mass="18375">MVEMKIFGLAVDEKAQSPVIILKDEASDLALPIWVGPVEAMAISLAINAVETPRPMTHDLMGRVVKALGARLSAAEVVDLREGTFYAELVLLRGEGEGCEVLRVDCRPSDAIALAARFGLPVRVARRVLDQAGTRTLEAAQAQFSGVERDKWTEELENLSPDELKYKM</sequence>
<keyword evidence="3" id="KW-1185">Reference proteome</keyword>
<organism evidence="2 3">
    <name type="scientific">Humidesulfovibrio mexicanus</name>
    <dbReference type="NCBI Taxonomy" id="147047"/>
    <lineage>
        <taxon>Bacteria</taxon>
        <taxon>Pseudomonadati</taxon>
        <taxon>Thermodesulfobacteriota</taxon>
        <taxon>Desulfovibrionia</taxon>
        <taxon>Desulfovibrionales</taxon>
        <taxon>Desulfovibrionaceae</taxon>
        <taxon>Humidesulfovibrio</taxon>
    </lineage>
</organism>
<dbReference type="OrthoDB" id="9788698at2"/>
<dbReference type="Gene3D" id="3.10.690.10">
    <property type="entry name" value="Bifunctional nuclease domain"/>
    <property type="match status" value="1"/>
</dbReference>
<dbReference type="Pfam" id="PF02577">
    <property type="entry name" value="BFN_dom"/>
    <property type="match status" value="1"/>
</dbReference>
<evidence type="ECO:0000259" key="1">
    <source>
        <dbReference type="PROSITE" id="PS51658"/>
    </source>
</evidence>
<gene>
    <name evidence="2" type="ORF">SAMN04488503_0108</name>
</gene>
<dbReference type="SUPFAM" id="SSF103256">
    <property type="entry name" value="Hypothetical protein TM0160"/>
    <property type="match status" value="1"/>
</dbReference>
<dbReference type="InterPro" id="IPR003729">
    <property type="entry name" value="Bi_nuclease_dom"/>
</dbReference>
<dbReference type="PROSITE" id="PS51658">
    <property type="entry name" value="BFN"/>
    <property type="match status" value="1"/>
</dbReference>
<dbReference type="GO" id="GO:0004518">
    <property type="term" value="F:nuclease activity"/>
    <property type="evidence" value="ECO:0007669"/>
    <property type="project" value="InterPro"/>
</dbReference>
<dbReference type="Proteomes" id="UP000198324">
    <property type="component" value="Unassembled WGS sequence"/>
</dbReference>
<accession>A0A239D3V0</accession>
<proteinExistence type="predicted"/>
<dbReference type="PANTHER" id="PTHR15160">
    <property type="entry name" value="VON HIPPEL-LINDAU PROTEIN"/>
    <property type="match status" value="1"/>
</dbReference>
<dbReference type="EMBL" id="FZOC01000011">
    <property type="protein sequence ID" value="SNS27196.1"/>
    <property type="molecule type" value="Genomic_DNA"/>
</dbReference>
<dbReference type="PANTHER" id="PTHR15160:SF1">
    <property type="entry name" value="VON HIPPEL-LINDAU DISEASE TUMOR SUPPRESSOR"/>
    <property type="match status" value="1"/>
</dbReference>
<evidence type="ECO:0000313" key="2">
    <source>
        <dbReference type="EMBL" id="SNS27196.1"/>
    </source>
</evidence>
<protein>
    <recommendedName>
        <fullName evidence="1">BFN domain-containing protein</fullName>
    </recommendedName>
</protein>
<dbReference type="AlphaFoldDB" id="A0A239D3V0"/>
<reference evidence="2 3" key="1">
    <citation type="submission" date="2017-06" db="EMBL/GenBank/DDBJ databases">
        <authorList>
            <person name="Kim H.J."/>
            <person name="Triplett B.A."/>
        </authorList>
    </citation>
    <scope>NUCLEOTIDE SEQUENCE [LARGE SCALE GENOMIC DNA]</scope>
    <source>
        <strain evidence="2 3">DSM 13116</strain>
    </source>
</reference>
<dbReference type="InterPro" id="IPR036104">
    <property type="entry name" value="BFN_sf"/>
</dbReference>
<dbReference type="RefSeq" id="WP_089275604.1">
    <property type="nucleotide sequence ID" value="NZ_FZOC01000011.1"/>
</dbReference>